<accession>A0AAE3JHT2</accession>
<keyword evidence="1" id="KW-0597">Phosphoprotein</keyword>
<dbReference type="SMART" id="SM00073">
    <property type="entry name" value="HPT"/>
    <property type="match status" value="1"/>
</dbReference>
<feature type="modified residue" description="Phosphohistidine" evidence="1">
    <location>
        <position position="60"/>
    </location>
</feature>
<evidence type="ECO:0000313" key="3">
    <source>
        <dbReference type="EMBL" id="MCC2232346.1"/>
    </source>
</evidence>
<organism evidence="3 4">
    <name type="scientific">Hominifimenecus microfluidus</name>
    <dbReference type="NCBI Taxonomy" id="2885348"/>
    <lineage>
        <taxon>Bacteria</taxon>
        <taxon>Bacillati</taxon>
        <taxon>Bacillota</taxon>
        <taxon>Clostridia</taxon>
        <taxon>Lachnospirales</taxon>
        <taxon>Lachnospiraceae</taxon>
        <taxon>Hominifimenecus</taxon>
    </lineage>
</organism>
<dbReference type="Pfam" id="PF01627">
    <property type="entry name" value="Hpt"/>
    <property type="match status" value="1"/>
</dbReference>
<dbReference type="GO" id="GO:0000160">
    <property type="term" value="P:phosphorelay signal transduction system"/>
    <property type="evidence" value="ECO:0007669"/>
    <property type="project" value="InterPro"/>
</dbReference>
<protein>
    <submittedName>
        <fullName evidence="3">Hpt domain-containing protein</fullName>
    </submittedName>
</protein>
<dbReference type="RefSeq" id="WP_308454753.1">
    <property type="nucleotide sequence ID" value="NZ_JAJEQR010000062.1"/>
</dbReference>
<dbReference type="CDD" id="cd00088">
    <property type="entry name" value="HPT"/>
    <property type="match status" value="1"/>
</dbReference>
<dbReference type="SUPFAM" id="SSF47226">
    <property type="entry name" value="Histidine-containing phosphotransfer domain, HPT domain"/>
    <property type="match status" value="1"/>
</dbReference>
<dbReference type="EMBL" id="JAJEQR010000062">
    <property type="protein sequence ID" value="MCC2232346.1"/>
    <property type="molecule type" value="Genomic_DNA"/>
</dbReference>
<dbReference type="AlphaFoldDB" id="A0AAE3JHT2"/>
<comment type="caution">
    <text evidence="3">The sequence shown here is derived from an EMBL/GenBank/DDBJ whole genome shotgun (WGS) entry which is preliminary data.</text>
</comment>
<proteinExistence type="predicted"/>
<gene>
    <name evidence="3" type="ORF">LKD81_15330</name>
</gene>
<dbReference type="InterPro" id="IPR008207">
    <property type="entry name" value="Sig_transdc_His_kin_Hpt_dom"/>
</dbReference>
<evidence type="ECO:0000259" key="2">
    <source>
        <dbReference type="PROSITE" id="PS50894"/>
    </source>
</evidence>
<dbReference type="PROSITE" id="PS50894">
    <property type="entry name" value="HPT"/>
    <property type="match status" value="1"/>
</dbReference>
<dbReference type="InterPro" id="IPR036641">
    <property type="entry name" value="HPT_dom_sf"/>
</dbReference>
<reference evidence="3" key="1">
    <citation type="submission" date="2021-10" db="EMBL/GenBank/DDBJ databases">
        <title>Anaerobic single-cell dispensing facilitates the cultivation of human gut bacteria.</title>
        <authorList>
            <person name="Afrizal A."/>
        </authorList>
    </citation>
    <scope>NUCLEOTIDE SEQUENCE</scope>
    <source>
        <strain evidence="3">CLA-AA-H215</strain>
    </source>
</reference>
<evidence type="ECO:0000313" key="4">
    <source>
        <dbReference type="Proteomes" id="UP001198182"/>
    </source>
</evidence>
<keyword evidence="4" id="KW-1185">Reference proteome</keyword>
<sequence length="116" mass="13002">MDIRACYDAMGADYEEVFGRFHSEKLIIKFAGKFLDDPSYASLCSTLAAKDYPEAFRAAHTLKGVSQNLGFTPLYQASHEITEALRADRYEETEALLPAVTEAYDRTVRAIQQLDA</sequence>
<name>A0AAE3JHT2_9FIRM</name>
<evidence type="ECO:0000256" key="1">
    <source>
        <dbReference type="PROSITE-ProRule" id="PRU00110"/>
    </source>
</evidence>
<dbReference type="Proteomes" id="UP001198182">
    <property type="component" value="Unassembled WGS sequence"/>
</dbReference>
<feature type="domain" description="HPt" evidence="2">
    <location>
        <begin position="19"/>
        <end position="114"/>
    </location>
</feature>
<dbReference type="Gene3D" id="1.20.120.160">
    <property type="entry name" value="HPT domain"/>
    <property type="match status" value="1"/>
</dbReference>